<protein>
    <recommendedName>
        <fullName evidence="4">Lipoprotein</fullName>
    </recommendedName>
</protein>
<feature type="signal peptide" evidence="1">
    <location>
        <begin position="1"/>
        <end position="25"/>
    </location>
</feature>
<dbReference type="EMBL" id="JBOK01000027">
    <property type="protein sequence ID" value="EXU78749.1"/>
    <property type="molecule type" value="Genomic_DNA"/>
</dbReference>
<dbReference type="AlphaFoldDB" id="A0A014MKY8"/>
<evidence type="ECO:0000313" key="2">
    <source>
        <dbReference type="EMBL" id="EXU78749.1"/>
    </source>
</evidence>
<evidence type="ECO:0000313" key="3">
    <source>
        <dbReference type="Proteomes" id="UP000020766"/>
    </source>
</evidence>
<dbReference type="PROSITE" id="PS51257">
    <property type="entry name" value="PROKAR_LIPOPROTEIN"/>
    <property type="match status" value="1"/>
</dbReference>
<comment type="caution">
    <text evidence="2">The sequence shown here is derived from an EMBL/GenBank/DDBJ whole genome shotgun (WGS) entry which is preliminary data.</text>
</comment>
<proteinExistence type="predicted"/>
<name>A0A014MKY8_9BURK</name>
<gene>
    <name evidence="2" type="ORF">AX13_09675</name>
</gene>
<dbReference type="PATRIC" id="fig|1457173.3.peg.3342"/>
<keyword evidence="1" id="KW-0732">Signal</keyword>
<keyword evidence="3" id="KW-1185">Reference proteome</keyword>
<accession>A0A014MKY8</accession>
<dbReference type="Proteomes" id="UP000020766">
    <property type="component" value="Unassembled WGS sequence"/>
</dbReference>
<organism evidence="2 3">
    <name type="scientific">Comamonas aquatica DA1877</name>
    <dbReference type="NCBI Taxonomy" id="1457173"/>
    <lineage>
        <taxon>Bacteria</taxon>
        <taxon>Pseudomonadati</taxon>
        <taxon>Pseudomonadota</taxon>
        <taxon>Betaproteobacteria</taxon>
        <taxon>Burkholderiales</taxon>
        <taxon>Comamonadaceae</taxon>
        <taxon>Comamonas</taxon>
    </lineage>
</organism>
<feature type="chain" id="PRO_5001472172" description="Lipoprotein" evidence="1">
    <location>
        <begin position="26"/>
        <end position="97"/>
    </location>
</feature>
<reference evidence="2 3" key="1">
    <citation type="submission" date="2014-01" db="EMBL/GenBank/DDBJ databases">
        <title>Interspecies Systems Biology Uncovers Metabolites Affecting C. elegans Gene Expression and Life History Traits.</title>
        <authorList>
            <person name="Watson E."/>
            <person name="Macneil L.T."/>
            <person name="Ritter A.D."/>
            <person name="Yilmaz L.S."/>
            <person name="Rosebrock A.P."/>
            <person name="Caudy A.A."/>
            <person name="Walhout A.J."/>
        </authorList>
    </citation>
    <scope>NUCLEOTIDE SEQUENCE [LARGE SCALE GENOMIC DNA]</scope>
    <source>
        <strain evidence="2 3">DA1877</strain>
    </source>
</reference>
<sequence>MRWCPIPLISAALAAGLVMTGCSSAPPVVKFDQVKVAIPVACQEPEPARPVMPTEHLAGAVDVDAYVQAAEAEIERREGYELLLVQALRNCKQAIFE</sequence>
<evidence type="ECO:0000256" key="1">
    <source>
        <dbReference type="SAM" id="SignalP"/>
    </source>
</evidence>
<evidence type="ECO:0008006" key="4">
    <source>
        <dbReference type="Google" id="ProtNLM"/>
    </source>
</evidence>